<protein>
    <submittedName>
        <fullName evidence="2">Uncharacterized protein</fullName>
    </submittedName>
</protein>
<evidence type="ECO:0000256" key="1">
    <source>
        <dbReference type="SAM" id="MobiDB-lite"/>
    </source>
</evidence>
<reference evidence="2" key="2">
    <citation type="journal article" date="2015" name="Data Brief">
        <title>Shoot transcriptome of the giant reed, Arundo donax.</title>
        <authorList>
            <person name="Barrero R.A."/>
            <person name="Guerrero F.D."/>
            <person name="Moolhuijzen P."/>
            <person name="Goolsby J.A."/>
            <person name="Tidwell J."/>
            <person name="Bellgard S.E."/>
            <person name="Bellgard M.I."/>
        </authorList>
    </citation>
    <scope>NUCLEOTIDE SEQUENCE</scope>
    <source>
        <tissue evidence="2">Shoot tissue taken approximately 20 cm above the soil surface</tissue>
    </source>
</reference>
<proteinExistence type="predicted"/>
<feature type="region of interest" description="Disordered" evidence="1">
    <location>
        <begin position="1"/>
        <end position="24"/>
    </location>
</feature>
<name>A0A0A8XWZ2_ARUDO</name>
<reference evidence="2" key="1">
    <citation type="submission" date="2014-09" db="EMBL/GenBank/DDBJ databases">
        <authorList>
            <person name="Magalhaes I.L.F."/>
            <person name="Oliveira U."/>
            <person name="Santos F.R."/>
            <person name="Vidigal T.H.D.A."/>
            <person name="Brescovit A.D."/>
            <person name="Santos A.J."/>
        </authorList>
    </citation>
    <scope>NUCLEOTIDE SEQUENCE</scope>
    <source>
        <tissue evidence="2">Shoot tissue taken approximately 20 cm above the soil surface</tissue>
    </source>
</reference>
<dbReference type="EMBL" id="GBRH01281678">
    <property type="protein sequence ID" value="JAD16217.1"/>
    <property type="molecule type" value="Transcribed_RNA"/>
</dbReference>
<dbReference type="AlphaFoldDB" id="A0A0A8XWZ2"/>
<evidence type="ECO:0000313" key="2">
    <source>
        <dbReference type="EMBL" id="JAD16217.1"/>
    </source>
</evidence>
<sequence>MRKGAAVGAGPAPERWHASDPLLTGPSLPRRVVSHRLGGPWATAGATAAARVTAARVGLGTVGRGPRRLLVGGLVGQRGI</sequence>
<accession>A0A0A8XWZ2</accession>
<organism evidence="2">
    <name type="scientific">Arundo donax</name>
    <name type="common">Giant reed</name>
    <name type="synonym">Donax arundinaceus</name>
    <dbReference type="NCBI Taxonomy" id="35708"/>
    <lineage>
        <taxon>Eukaryota</taxon>
        <taxon>Viridiplantae</taxon>
        <taxon>Streptophyta</taxon>
        <taxon>Embryophyta</taxon>
        <taxon>Tracheophyta</taxon>
        <taxon>Spermatophyta</taxon>
        <taxon>Magnoliopsida</taxon>
        <taxon>Liliopsida</taxon>
        <taxon>Poales</taxon>
        <taxon>Poaceae</taxon>
        <taxon>PACMAD clade</taxon>
        <taxon>Arundinoideae</taxon>
        <taxon>Arundineae</taxon>
        <taxon>Arundo</taxon>
    </lineage>
</organism>